<keyword evidence="4" id="KW-0597">Phosphoprotein</keyword>
<keyword evidence="6 11" id="KW-0812">Transmembrane</keyword>
<dbReference type="Gene3D" id="1.10.287.130">
    <property type="match status" value="1"/>
</dbReference>
<dbReference type="AlphaFoldDB" id="A0A1C3H2I7"/>
<evidence type="ECO:0000313" key="15">
    <source>
        <dbReference type="Proteomes" id="UP000190837"/>
    </source>
</evidence>
<dbReference type="SMART" id="SM00388">
    <property type="entry name" value="HisKA"/>
    <property type="match status" value="1"/>
</dbReference>
<evidence type="ECO:0000256" key="3">
    <source>
        <dbReference type="ARBA" id="ARBA00012438"/>
    </source>
</evidence>
<evidence type="ECO:0000256" key="10">
    <source>
        <dbReference type="ARBA" id="ARBA00023136"/>
    </source>
</evidence>
<feature type="domain" description="Histidine kinase" evidence="12">
    <location>
        <begin position="215"/>
        <end position="426"/>
    </location>
</feature>
<comment type="catalytic activity">
    <reaction evidence="1">
        <text>ATP + protein L-histidine = ADP + protein N-phospho-L-histidine.</text>
        <dbReference type="EC" id="2.7.13.3"/>
    </reaction>
</comment>
<accession>A0A1C3H2I7</accession>
<evidence type="ECO:0000256" key="2">
    <source>
        <dbReference type="ARBA" id="ARBA00004141"/>
    </source>
</evidence>
<comment type="subcellular location">
    <subcellularLocation>
        <location evidence="2">Membrane</location>
        <topology evidence="2">Multi-pass membrane protein</topology>
    </subcellularLocation>
</comment>
<dbReference type="InterPro" id="IPR003594">
    <property type="entry name" value="HATPase_dom"/>
</dbReference>
<dbReference type="InterPro" id="IPR036890">
    <property type="entry name" value="HATPase_C_sf"/>
</dbReference>
<dbReference type="PROSITE" id="PS50109">
    <property type="entry name" value="HIS_KIN"/>
    <property type="match status" value="1"/>
</dbReference>
<keyword evidence="8 11" id="KW-1133">Transmembrane helix</keyword>
<dbReference type="PROSITE" id="PS50885">
    <property type="entry name" value="HAMP"/>
    <property type="match status" value="1"/>
</dbReference>
<dbReference type="GO" id="GO:0000155">
    <property type="term" value="F:phosphorelay sensor kinase activity"/>
    <property type="evidence" value="ECO:0007669"/>
    <property type="project" value="InterPro"/>
</dbReference>
<dbReference type="RefSeq" id="WP_079539374.1">
    <property type="nucleotide sequence ID" value="NZ_FKLO01000020.1"/>
</dbReference>
<dbReference type="SMART" id="SM00387">
    <property type="entry name" value="HATPase_c"/>
    <property type="match status" value="1"/>
</dbReference>
<feature type="domain" description="HAMP" evidence="13">
    <location>
        <begin position="155"/>
        <end position="207"/>
    </location>
</feature>
<protein>
    <recommendedName>
        <fullName evidence="3">histidine kinase</fullName>
        <ecNumber evidence="3">2.7.13.3</ecNumber>
    </recommendedName>
</protein>
<dbReference type="EC" id="2.7.13.3" evidence="3"/>
<dbReference type="InterPro" id="IPR005467">
    <property type="entry name" value="His_kinase_dom"/>
</dbReference>
<sequence length="426" mass="47155">MSAPSLRLRLAASLTLTTLLVALVAGIAAYHAIHDEAHDYQDDILRQTALLIDPNNPPPRADLDDDNRIDIETVSRTGRYGRFLGKKPGDGYHDLRRHDRPYRAYLHTYPDGQRLALIQDTESRDQIASASAWHAILPLLLLVPILALTSLYTIHRALRPVRRLTRDIEARAEDDLSPLATDGVPQEMRGIIHATNRLLTRIDATLRREKRFIADAAHELRTPMTALTLQAERLAPYMNDPAASAQLDTLRTGIRRTAALLEQLLLLARSQHAETTAPATSRVQDTYRQIIETLLPLADRKHSDLGIASEQDATLPVPAAELYTLGKNLADNALRYSPPGSRIDLDLETSADAITLIVEDNGPGIAADERARVLDPFYRQLGSEEEGTGLGLAIVKSLCDKHGATLSLHDAKNHAHGLRVEIRFPR</sequence>
<dbReference type="InterPro" id="IPR050428">
    <property type="entry name" value="TCS_sensor_his_kinase"/>
</dbReference>
<name>A0A1C3H2I7_9GAMM</name>
<evidence type="ECO:0000256" key="1">
    <source>
        <dbReference type="ARBA" id="ARBA00000085"/>
    </source>
</evidence>
<keyword evidence="5 14" id="KW-0808">Transferase</keyword>
<evidence type="ECO:0000256" key="6">
    <source>
        <dbReference type="ARBA" id="ARBA00022692"/>
    </source>
</evidence>
<gene>
    <name evidence="14" type="ORF">CHUV0807_0432</name>
</gene>
<dbReference type="InterPro" id="IPR003660">
    <property type="entry name" value="HAMP_dom"/>
</dbReference>
<keyword evidence="10 11" id="KW-0472">Membrane</keyword>
<reference evidence="15" key="1">
    <citation type="submission" date="2016-04" db="EMBL/GenBank/DDBJ databases">
        <authorList>
            <person name="Tagini F."/>
        </authorList>
    </citation>
    <scope>NUCLEOTIDE SEQUENCE [LARGE SCALE GENOMIC DNA]</scope>
    <source>
        <strain evidence="15">CHUV0807</strain>
    </source>
</reference>
<dbReference type="SUPFAM" id="SSF55874">
    <property type="entry name" value="ATPase domain of HSP90 chaperone/DNA topoisomerase II/histidine kinase"/>
    <property type="match status" value="1"/>
</dbReference>
<dbReference type="PANTHER" id="PTHR45436">
    <property type="entry name" value="SENSOR HISTIDINE KINASE YKOH"/>
    <property type="match status" value="1"/>
</dbReference>
<dbReference type="PRINTS" id="PR00344">
    <property type="entry name" value="BCTRLSENSOR"/>
</dbReference>
<dbReference type="Gene3D" id="3.30.565.10">
    <property type="entry name" value="Histidine kinase-like ATPase, C-terminal domain"/>
    <property type="match status" value="1"/>
</dbReference>
<keyword evidence="9" id="KW-0902">Two-component regulatory system</keyword>
<dbReference type="EMBL" id="FKLO01000020">
    <property type="protein sequence ID" value="SAM58301.1"/>
    <property type="molecule type" value="Genomic_DNA"/>
</dbReference>
<dbReference type="GO" id="GO:0005886">
    <property type="term" value="C:plasma membrane"/>
    <property type="evidence" value="ECO:0007669"/>
    <property type="project" value="TreeGrafter"/>
</dbReference>
<evidence type="ECO:0000256" key="11">
    <source>
        <dbReference type="SAM" id="Phobius"/>
    </source>
</evidence>
<dbReference type="InterPro" id="IPR003661">
    <property type="entry name" value="HisK_dim/P_dom"/>
</dbReference>
<evidence type="ECO:0000256" key="4">
    <source>
        <dbReference type="ARBA" id="ARBA00022553"/>
    </source>
</evidence>
<evidence type="ECO:0000259" key="13">
    <source>
        <dbReference type="PROSITE" id="PS50885"/>
    </source>
</evidence>
<organism evidence="14 15">
    <name type="scientific">Cardiobacterium hominis</name>
    <dbReference type="NCBI Taxonomy" id="2718"/>
    <lineage>
        <taxon>Bacteria</taxon>
        <taxon>Pseudomonadati</taxon>
        <taxon>Pseudomonadota</taxon>
        <taxon>Gammaproteobacteria</taxon>
        <taxon>Cardiobacteriales</taxon>
        <taxon>Cardiobacteriaceae</taxon>
        <taxon>Cardiobacterium</taxon>
    </lineage>
</organism>
<evidence type="ECO:0000256" key="8">
    <source>
        <dbReference type="ARBA" id="ARBA00022989"/>
    </source>
</evidence>
<dbReference type="CDD" id="cd00082">
    <property type="entry name" value="HisKA"/>
    <property type="match status" value="1"/>
</dbReference>
<proteinExistence type="predicted"/>
<dbReference type="PANTHER" id="PTHR45436:SF15">
    <property type="entry name" value="SENSOR HISTIDINE KINASE CUSS"/>
    <property type="match status" value="1"/>
</dbReference>
<dbReference type="Pfam" id="PF00512">
    <property type="entry name" value="HisKA"/>
    <property type="match status" value="1"/>
</dbReference>
<dbReference type="InterPro" id="IPR036097">
    <property type="entry name" value="HisK_dim/P_sf"/>
</dbReference>
<feature type="transmembrane region" description="Helical" evidence="11">
    <location>
        <begin position="132"/>
        <end position="154"/>
    </location>
</feature>
<evidence type="ECO:0000256" key="9">
    <source>
        <dbReference type="ARBA" id="ARBA00023012"/>
    </source>
</evidence>
<evidence type="ECO:0000256" key="5">
    <source>
        <dbReference type="ARBA" id="ARBA00022679"/>
    </source>
</evidence>
<dbReference type="InterPro" id="IPR004358">
    <property type="entry name" value="Sig_transdc_His_kin-like_C"/>
</dbReference>
<evidence type="ECO:0000313" key="14">
    <source>
        <dbReference type="EMBL" id="SAM58301.1"/>
    </source>
</evidence>
<keyword evidence="7 14" id="KW-0418">Kinase</keyword>
<dbReference type="Proteomes" id="UP000190837">
    <property type="component" value="Unassembled WGS sequence"/>
</dbReference>
<dbReference type="CDD" id="cd00075">
    <property type="entry name" value="HATPase"/>
    <property type="match status" value="1"/>
</dbReference>
<dbReference type="Pfam" id="PF02518">
    <property type="entry name" value="HATPase_c"/>
    <property type="match status" value="1"/>
</dbReference>
<dbReference type="SUPFAM" id="SSF47384">
    <property type="entry name" value="Homodimeric domain of signal transducing histidine kinase"/>
    <property type="match status" value="1"/>
</dbReference>
<evidence type="ECO:0000259" key="12">
    <source>
        <dbReference type="PROSITE" id="PS50109"/>
    </source>
</evidence>
<evidence type="ECO:0000256" key="7">
    <source>
        <dbReference type="ARBA" id="ARBA00022777"/>
    </source>
</evidence>